<gene>
    <name evidence="1" type="ORF">IDJ76_20550</name>
</gene>
<comment type="caution">
    <text evidence="1">The sequence shown here is derived from an EMBL/GenBank/DDBJ whole genome shotgun (WGS) entry which is preliminary data.</text>
</comment>
<evidence type="ECO:0000313" key="1">
    <source>
        <dbReference type="EMBL" id="MBD1395505.1"/>
    </source>
</evidence>
<name>A0A926NWR7_9SPHI</name>
<sequence>MKTPSGFETFGNFDLGSDKEKAIAIIEQFKGSDDKLESSILYMDLTEVQNGIPLPAKILHCTLDDIAYNVRIITRDVFKNLSL</sequence>
<organism evidence="1 2">
    <name type="scientific">Mucilaginibacter glaciei</name>
    <dbReference type="NCBI Taxonomy" id="2772109"/>
    <lineage>
        <taxon>Bacteria</taxon>
        <taxon>Pseudomonadati</taxon>
        <taxon>Bacteroidota</taxon>
        <taxon>Sphingobacteriia</taxon>
        <taxon>Sphingobacteriales</taxon>
        <taxon>Sphingobacteriaceae</taxon>
        <taxon>Mucilaginibacter</taxon>
    </lineage>
</organism>
<protein>
    <submittedName>
        <fullName evidence="1">Uncharacterized protein</fullName>
    </submittedName>
</protein>
<accession>A0A926NWR7</accession>
<dbReference type="EMBL" id="JACWMX010000014">
    <property type="protein sequence ID" value="MBD1395505.1"/>
    <property type="molecule type" value="Genomic_DNA"/>
</dbReference>
<keyword evidence="2" id="KW-1185">Reference proteome</keyword>
<dbReference type="Proteomes" id="UP000619078">
    <property type="component" value="Unassembled WGS sequence"/>
</dbReference>
<dbReference type="AlphaFoldDB" id="A0A926NWR7"/>
<evidence type="ECO:0000313" key="2">
    <source>
        <dbReference type="Proteomes" id="UP000619078"/>
    </source>
</evidence>
<reference evidence="1" key="1">
    <citation type="submission" date="2020-09" db="EMBL/GenBank/DDBJ databases">
        <title>Novel species of Mucilaginibacter isolated from a glacier on the Tibetan Plateau.</title>
        <authorList>
            <person name="Liu Q."/>
            <person name="Xin Y.-H."/>
        </authorList>
    </citation>
    <scope>NUCLEOTIDE SEQUENCE</scope>
    <source>
        <strain evidence="1">ZB1P21</strain>
    </source>
</reference>
<dbReference type="RefSeq" id="WP_191166239.1">
    <property type="nucleotide sequence ID" value="NZ_JACWMX010000014.1"/>
</dbReference>
<proteinExistence type="predicted"/>